<keyword evidence="2 6" id="KW-0732">Signal</keyword>
<evidence type="ECO:0000256" key="2">
    <source>
        <dbReference type="ARBA" id="ARBA00022729"/>
    </source>
</evidence>
<reference evidence="8 9" key="1">
    <citation type="submission" date="2018-04" db="EMBL/GenBank/DDBJ databases">
        <title>Polynucleobacter sp. UK-Long2-W17 genome.</title>
        <authorList>
            <person name="Hahn M.W."/>
        </authorList>
    </citation>
    <scope>NUCLEOTIDE SEQUENCE [LARGE SCALE GENOMIC DNA]</scope>
    <source>
        <strain evidence="8 9">UK-Long2-W17</strain>
    </source>
</reference>
<name>A0A6M9PIU1_9BURK</name>
<protein>
    <recommendedName>
        <fullName evidence="5">Osmotically-inducible protein Y</fullName>
    </recommendedName>
</protein>
<keyword evidence="4" id="KW-0574">Periplasm</keyword>
<dbReference type="PANTHER" id="PTHR34606:SF16">
    <property type="entry name" value="BON DOMAIN-CONTAINING PROTEIN"/>
    <property type="match status" value="1"/>
</dbReference>
<dbReference type="InterPro" id="IPR051686">
    <property type="entry name" value="Lipoprotein_DolP"/>
</dbReference>
<dbReference type="Pfam" id="PF04972">
    <property type="entry name" value="BON"/>
    <property type="match status" value="1"/>
</dbReference>
<keyword evidence="3" id="KW-0677">Repeat</keyword>
<dbReference type="AlphaFoldDB" id="A0A6M9PIU1"/>
<evidence type="ECO:0000256" key="6">
    <source>
        <dbReference type="SAM" id="SignalP"/>
    </source>
</evidence>
<gene>
    <name evidence="8" type="ORF">DN92_01795</name>
</gene>
<dbReference type="GO" id="GO:0042597">
    <property type="term" value="C:periplasmic space"/>
    <property type="evidence" value="ECO:0007669"/>
    <property type="project" value="UniProtKB-SubCell"/>
</dbReference>
<dbReference type="InterPro" id="IPR007055">
    <property type="entry name" value="BON_dom"/>
</dbReference>
<feature type="chain" id="PRO_5027103474" description="Osmotically-inducible protein Y" evidence="6">
    <location>
        <begin position="24"/>
        <end position="111"/>
    </location>
</feature>
<dbReference type="FunFam" id="3.30.1340.30:FF:000001">
    <property type="entry name" value="Molecular chaperone OsmY"/>
    <property type="match status" value="1"/>
</dbReference>
<evidence type="ECO:0000256" key="5">
    <source>
        <dbReference type="ARBA" id="ARBA00070588"/>
    </source>
</evidence>
<organism evidence="8 9">
    <name type="scientific">Polynucleobacter arcticus</name>
    <dbReference type="NCBI Taxonomy" id="1743165"/>
    <lineage>
        <taxon>Bacteria</taxon>
        <taxon>Pseudomonadati</taxon>
        <taxon>Pseudomonadota</taxon>
        <taxon>Betaproteobacteria</taxon>
        <taxon>Burkholderiales</taxon>
        <taxon>Burkholderiaceae</taxon>
        <taxon>Polynucleobacter</taxon>
    </lineage>
</organism>
<dbReference type="PROSITE" id="PS51257">
    <property type="entry name" value="PROKAR_LIPOPROTEIN"/>
    <property type="match status" value="1"/>
</dbReference>
<dbReference type="SMART" id="SM00749">
    <property type="entry name" value="BON"/>
    <property type="match status" value="1"/>
</dbReference>
<sequence>MSLIKKISVLAFTGILISLTACAATETKESTGQYVDNSVLTAKVKTAIFNEPTLKSSEISVETFKGEVQLSGFVSSIAQTNKAVEVAKGVPGVTSVKNDMRVKGSNNPFYK</sequence>
<keyword evidence="9" id="KW-1185">Reference proteome</keyword>
<dbReference type="InterPro" id="IPR014004">
    <property type="entry name" value="Transpt-assoc_nodulatn_dom_bac"/>
</dbReference>
<evidence type="ECO:0000256" key="4">
    <source>
        <dbReference type="ARBA" id="ARBA00022764"/>
    </source>
</evidence>
<dbReference type="PROSITE" id="PS50914">
    <property type="entry name" value="BON"/>
    <property type="match status" value="1"/>
</dbReference>
<evidence type="ECO:0000256" key="3">
    <source>
        <dbReference type="ARBA" id="ARBA00022737"/>
    </source>
</evidence>
<evidence type="ECO:0000313" key="9">
    <source>
        <dbReference type="Proteomes" id="UP000501090"/>
    </source>
</evidence>
<dbReference type="EMBL" id="CP028940">
    <property type="protein sequence ID" value="QKM59872.1"/>
    <property type="molecule type" value="Genomic_DNA"/>
</dbReference>
<feature type="domain" description="BON" evidence="7">
    <location>
        <begin position="36"/>
        <end position="104"/>
    </location>
</feature>
<evidence type="ECO:0000313" key="8">
    <source>
        <dbReference type="EMBL" id="QKM59872.1"/>
    </source>
</evidence>
<dbReference type="Gene3D" id="3.30.1340.30">
    <property type="match status" value="1"/>
</dbReference>
<comment type="subcellular location">
    <subcellularLocation>
        <location evidence="1">Periplasm</location>
    </subcellularLocation>
</comment>
<evidence type="ECO:0000259" key="7">
    <source>
        <dbReference type="PROSITE" id="PS50914"/>
    </source>
</evidence>
<dbReference type="KEGG" id="pard:DN92_01795"/>
<accession>A0A6M9PIU1</accession>
<dbReference type="Proteomes" id="UP000501090">
    <property type="component" value="Chromosome"/>
</dbReference>
<feature type="signal peptide" evidence="6">
    <location>
        <begin position="1"/>
        <end position="23"/>
    </location>
</feature>
<dbReference type="RefSeq" id="WP_173959645.1">
    <property type="nucleotide sequence ID" value="NZ_CBCSCC010000013.1"/>
</dbReference>
<proteinExistence type="predicted"/>
<evidence type="ECO:0000256" key="1">
    <source>
        <dbReference type="ARBA" id="ARBA00004418"/>
    </source>
</evidence>
<dbReference type="PANTHER" id="PTHR34606">
    <property type="entry name" value="BON DOMAIN-CONTAINING PROTEIN"/>
    <property type="match status" value="1"/>
</dbReference>